<organism evidence="1 2">
    <name type="scientific">Deinococcus lacus</name>
    <dbReference type="NCBI Taxonomy" id="392561"/>
    <lineage>
        <taxon>Bacteria</taxon>
        <taxon>Thermotogati</taxon>
        <taxon>Deinococcota</taxon>
        <taxon>Deinococci</taxon>
        <taxon>Deinococcales</taxon>
        <taxon>Deinococcaceae</taxon>
        <taxon>Deinococcus</taxon>
    </lineage>
</organism>
<dbReference type="InterPro" id="IPR024705">
    <property type="entry name" value="Ssp411"/>
</dbReference>
<protein>
    <recommendedName>
        <fullName evidence="3">Thioredoxin domain-containing protein</fullName>
    </recommendedName>
</protein>
<dbReference type="Gene3D" id="1.50.10.10">
    <property type="match status" value="1"/>
</dbReference>
<gene>
    <name evidence="1" type="ORF">ACFP81_02510</name>
</gene>
<evidence type="ECO:0000313" key="2">
    <source>
        <dbReference type="Proteomes" id="UP001596297"/>
    </source>
</evidence>
<dbReference type="InterPro" id="IPR012341">
    <property type="entry name" value="6hp_glycosidase-like_sf"/>
</dbReference>
<dbReference type="PANTHER" id="PTHR42899:SF1">
    <property type="entry name" value="SPERMATOGENESIS-ASSOCIATED PROTEIN 20"/>
    <property type="match status" value="1"/>
</dbReference>
<evidence type="ECO:0008006" key="3">
    <source>
        <dbReference type="Google" id="ProtNLM"/>
    </source>
</evidence>
<proteinExistence type="predicted"/>
<dbReference type="SUPFAM" id="SSF48208">
    <property type="entry name" value="Six-hairpin glycosidases"/>
    <property type="match status" value="1"/>
</dbReference>
<reference evidence="2" key="1">
    <citation type="journal article" date="2019" name="Int. J. Syst. Evol. Microbiol.">
        <title>The Global Catalogue of Microorganisms (GCM) 10K type strain sequencing project: providing services to taxonomists for standard genome sequencing and annotation.</title>
        <authorList>
            <consortium name="The Broad Institute Genomics Platform"/>
            <consortium name="The Broad Institute Genome Sequencing Center for Infectious Disease"/>
            <person name="Wu L."/>
            <person name="Ma J."/>
        </authorList>
    </citation>
    <scope>NUCLEOTIDE SEQUENCE [LARGE SCALE GENOMIC DNA]</scope>
    <source>
        <strain evidence="2">CGMCC 1.15772</strain>
    </source>
</reference>
<dbReference type="InterPro" id="IPR008928">
    <property type="entry name" value="6-hairpin_glycosidase_sf"/>
</dbReference>
<dbReference type="PANTHER" id="PTHR42899">
    <property type="entry name" value="SPERMATOGENESIS-ASSOCIATED PROTEIN 20"/>
    <property type="match status" value="1"/>
</dbReference>
<keyword evidence="2" id="KW-1185">Reference proteome</keyword>
<dbReference type="EMBL" id="JBHSWD010000001">
    <property type="protein sequence ID" value="MFC6591010.1"/>
    <property type="molecule type" value="Genomic_DNA"/>
</dbReference>
<dbReference type="RefSeq" id="WP_380082016.1">
    <property type="nucleotide sequence ID" value="NZ_JBHSWD010000001.1"/>
</dbReference>
<comment type="caution">
    <text evidence="1">The sequence shown here is derived from an EMBL/GenBank/DDBJ whole genome shotgun (WGS) entry which is preliminary data.</text>
</comment>
<dbReference type="Proteomes" id="UP001596297">
    <property type="component" value="Unassembled WGS sequence"/>
</dbReference>
<evidence type="ECO:0000313" key="1">
    <source>
        <dbReference type="EMBL" id="MFC6591010.1"/>
    </source>
</evidence>
<sequence>MRAVLESGAEVALTAFGVTEHGNFADPHRPDAGRRSVLWQPYQAMHGEAGTGELARDLGLSPTEVSERLEQARQALLAARSTRPQPGTDHKILTSWNGLTLAALADAARILDDAHWLERARELAGFLRATMRGPQGRMLHSFQGVARVSGLLEDHVHTALGLVALFQARGDLADLLWARELWDIIRQDFWDEEAGQFWATGGDAETLVARQAHAFDSAILSDNAAGAQLALWMHRYFADEAALGVAQRTISTFAAEMQATPHGLGGLWWAQAFASAPLQELAVLGTPTERRSLEREAAQHFLPFVALSPVTAGTALPAAAERPGGAAYVCVNHACRLPAASPEALREQLALAGLLPQTLS</sequence>
<name>A0ABW1YBZ7_9DEIO</name>
<accession>A0ABW1YBZ7</accession>